<evidence type="ECO:0000313" key="2">
    <source>
        <dbReference type="RefSeq" id="XP_019614192.1"/>
    </source>
</evidence>
<dbReference type="RefSeq" id="XP_019614192.1">
    <property type="nucleotide sequence ID" value="XM_019758633.1"/>
</dbReference>
<proteinExistence type="predicted"/>
<accession>A0A6P4Y655</accession>
<organism evidence="1 2">
    <name type="scientific">Branchiostoma belcheri</name>
    <name type="common">Amphioxus</name>
    <dbReference type="NCBI Taxonomy" id="7741"/>
    <lineage>
        <taxon>Eukaryota</taxon>
        <taxon>Metazoa</taxon>
        <taxon>Chordata</taxon>
        <taxon>Cephalochordata</taxon>
        <taxon>Leptocardii</taxon>
        <taxon>Amphioxiformes</taxon>
        <taxon>Branchiostomatidae</taxon>
        <taxon>Branchiostoma</taxon>
    </lineage>
</organism>
<dbReference type="KEGG" id="bbel:109462139"/>
<gene>
    <name evidence="2" type="primary">LOC109462139</name>
</gene>
<dbReference type="AlphaFoldDB" id="A0A6P4Y655"/>
<sequence>MEAQGKVIAIPKSIEDIAPYWVQKVLQRDLPGVTISDVDVKGSICDGEGFMSEIVAFDARGTRNGKSQRYNLVAKMTKFTRPLATSNALEDDIQGHLNLERAEVGLYSVVVPELLSATTESSKKKLLE</sequence>
<name>A0A6P4Y655_BRABE</name>
<reference evidence="2" key="1">
    <citation type="submission" date="2025-08" db="UniProtKB">
        <authorList>
            <consortium name="RefSeq"/>
        </authorList>
    </citation>
    <scope>IDENTIFICATION</scope>
    <source>
        <tissue evidence="2">Gonad</tissue>
    </source>
</reference>
<protein>
    <submittedName>
        <fullName evidence="2">Uncharacterized protein LOC109462139</fullName>
    </submittedName>
</protein>
<evidence type="ECO:0000313" key="1">
    <source>
        <dbReference type="Proteomes" id="UP000515135"/>
    </source>
</evidence>
<dbReference type="GeneID" id="109462139"/>
<dbReference type="Proteomes" id="UP000515135">
    <property type="component" value="Unplaced"/>
</dbReference>
<dbReference type="OrthoDB" id="190089at2759"/>
<keyword evidence="1" id="KW-1185">Reference proteome</keyword>